<dbReference type="GO" id="GO:0005829">
    <property type="term" value="C:cytosol"/>
    <property type="evidence" value="ECO:0007669"/>
    <property type="project" value="TreeGrafter"/>
</dbReference>
<feature type="domain" description="ACT" evidence="10">
    <location>
        <begin position="98"/>
        <end position="156"/>
    </location>
</feature>
<dbReference type="GO" id="GO:0009089">
    <property type="term" value="P:lysine biosynthetic process via diaminopimelate"/>
    <property type="evidence" value="ECO:0007669"/>
    <property type="project" value="TreeGrafter"/>
</dbReference>
<keyword evidence="5" id="KW-0547">Nucleotide-binding</keyword>
<evidence type="ECO:0000256" key="6">
    <source>
        <dbReference type="ARBA" id="ARBA00022777"/>
    </source>
</evidence>
<evidence type="ECO:0000256" key="5">
    <source>
        <dbReference type="ARBA" id="ARBA00022741"/>
    </source>
</evidence>
<dbReference type="GO" id="GO:0005524">
    <property type="term" value="F:ATP binding"/>
    <property type="evidence" value="ECO:0007669"/>
    <property type="project" value="UniProtKB-KW"/>
</dbReference>
<evidence type="ECO:0000256" key="2">
    <source>
        <dbReference type="ARBA" id="ARBA00005139"/>
    </source>
</evidence>
<keyword evidence="7" id="KW-0067">ATP-binding</keyword>
<dbReference type="Gene3D" id="3.30.2130.10">
    <property type="entry name" value="VC0802-like"/>
    <property type="match status" value="1"/>
</dbReference>
<evidence type="ECO:0000256" key="4">
    <source>
        <dbReference type="ARBA" id="ARBA00013059"/>
    </source>
</evidence>
<dbReference type="UniPathway" id="UPA00051">
    <property type="reaction ID" value="UER00462"/>
</dbReference>
<dbReference type="PANTHER" id="PTHR21499:SF59">
    <property type="entry name" value="ASPARTOKINASE"/>
    <property type="match status" value="1"/>
</dbReference>
<dbReference type="Pfam" id="PF22468">
    <property type="entry name" value="ACT_9"/>
    <property type="match status" value="1"/>
</dbReference>
<dbReference type="RefSeq" id="WP_015924079.1">
    <property type="nucleotide sequence ID" value="NC_011898.1"/>
</dbReference>
<dbReference type="STRING" id="394503.Ccel_0524"/>
<dbReference type="InterPro" id="IPR002912">
    <property type="entry name" value="ACT_dom"/>
</dbReference>
<sequence length="156" mass="17414">MTILPVTSISTVYNVALVAVDNLPNDMVFISGIFNKIAEEKINIDMISQSPPYKGKINIYFSIPAENIIKVIAILNSFKIRAPNLRIEIDSDSTKISVFGEGMRDKPGVAAKVFTLMAENEIEIKLITTSEVDISYLIYEKDADKAIKAIKQEFRL</sequence>
<evidence type="ECO:0000256" key="1">
    <source>
        <dbReference type="ARBA" id="ARBA00004986"/>
    </source>
</evidence>
<evidence type="ECO:0000313" key="12">
    <source>
        <dbReference type="Proteomes" id="UP000001349"/>
    </source>
</evidence>
<keyword evidence="8" id="KW-0457">Lysine biosynthesis</keyword>
<dbReference type="eggNOG" id="COG0527">
    <property type="taxonomic scope" value="Bacteria"/>
</dbReference>
<comment type="similarity">
    <text evidence="3">Belongs to the aspartokinase family.</text>
</comment>
<dbReference type="PROSITE" id="PS51671">
    <property type="entry name" value="ACT"/>
    <property type="match status" value="1"/>
</dbReference>
<reference evidence="11 12" key="1">
    <citation type="submission" date="2009-01" db="EMBL/GenBank/DDBJ databases">
        <title>Complete sequence of Clostridium cellulolyticum H10.</title>
        <authorList>
            <consortium name="US DOE Joint Genome Institute"/>
            <person name="Lucas S."/>
            <person name="Copeland A."/>
            <person name="Lapidus A."/>
            <person name="Glavina del Rio T."/>
            <person name="Dalin E."/>
            <person name="Tice H."/>
            <person name="Bruce D."/>
            <person name="Goodwin L."/>
            <person name="Pitluck S."/>
            <person name="Chertkov O."/>
            <person name="Saunders E."/>
            <person name="Brettin T."/>
            <person name="Detter J.C."/>
            <person name="Han C."/>
            <person name="Larimer F."/>
            <person name="Land M."/>
            <person name="Hauser L."/>
            <person name="Kyrpides N."/>
            <person name="Ivanova N."/>
            <person name="Zhou J."/>
            <person name="Richardson P."/>
        </authorList>
    </citation>
    <scope>NUCLEOTIDE SEQUENCE [LARGE SCALE GENOMIC DNA]</scope>
    <source>
        <strain evidence="12">ATCC 35319 / DSM 5812 / JCM 6584 / H10</strain>
    </source>
</reference>
<dbReference type="UniPathway" id="UPA00050">
    <property type="reaction ID" value="UER00461"/>
</dbReference>
<evidence type="ECO:0000256" key="3">
    <source>
        <dbReference type="ARBA" id="ARBA00010122"/>
    </source>
</evidence>
<dbReference type="AlphaFoldDB" id="B8I6L4"/>
<dbReference type="CDD" id="cd04891">
    <property type="entry name" value="ACT_AK-LysC-DapG-like_1"/>
    <property type="match status" value="1"/>
</dbReference>
<keyword evidence="12" id="KW-1185">Reference proteome</keyword>
<dbReference type="GO" id="GO:0009090">
    <property type="term" value="P:homoserine biosynthetic process"/>
    <property type="evidence" value="ECO:0007669"/>
    <property type="project" value="TreeGrafter"/>
</dbReference>
<dbReference type="PANTHER" id="PTHR21499">
    <property type="entry name" value="ASPARTATE KINASE"/>
    <property type="match status" value="1"/>
</dbReference>
<dbReference type="EC" id="2.7.2.4" evidence="4"/>
<dbReference type="GO" id="GO:0004072">
    <property type="term" value="F:aspartate kinase activity"/>
    <property type="evidence" value="ECO:0007669"/>
    <property type="project" value="UniProtKB-EC"/>
</dbReference>
<keyword evidence="6" id="KW-0808">Transferase</keyword>
<keyword evidence="8" id="KW-0028">Amino-acid biosynthesis</keyword>
<evidence type="ECO:0000256" key="9">
    <source>
        <dbReference type="ARBA" id="ARBA00047872"/>
    </source>
</evidence>
<dbReference type="EMBL" id="CP001348">
    <property type="protein sequence ID" value="ACL74906.1"/>
    <property type="molecule type" value="Genomic_DNA"/>
</dbReference>
<dbReference type="Proteomes" id="UP000001349">
    <property type="component" value="Chromosome"/>
</dbReference>
<accession>B8I6L4</accession>
<evidence type="ECO:0000256" key="8">
    <source>
        <dbReference type="ARBA" id="ARBA00023154"/>
    </source>
</evidence>
<dbReference type="CDD" id="cd04923">
    <property type="entry name" value="ACT_AK-LysC-DapG-like_2"/>
    <property type="match status" value="1"/>
</dbReference>
<gene>
    <name evidence="11" type="ordered locus">Ccel_0524</name>
</gene>
<dbReference type="SUPFAM" id="SSF55021">
    <property type="entry name" value="ACT-like"/>
    <property type="match status" value="2"/>
</dbReference>
<comment type="pathway">
    <text evidence="2">Amino-acid biosynthesis; L-threonine biosynthesis; L-threonine from L-aspartate: step 1/5.</text>
</comment>
<dbReference type="HOGENOM" id="CLU_009116_4_2_9"/>
<keyword evidence="6" id="KW-0418">Kinase</keyword>
<dbReference type="KEGG" id="cce:Ccel_0524"/>
<dbReference type="OrthoDB" id="9799110at2"/>
<comment type="pathway">
    <text evidence="1">Amino-acid biosynthesis; L-methionine biosynthesis via de novo pathway; L-homoserine from L-aspartate: step 1/3.</text>
</comment>
<dbReference type="InterPro" id="IPR045865">
    <property type="entry name" value="ACT-like_dom_sf"/>
</dbReference>
<organism evidence="11 12">
    <name type="scientific">Ruminiclostridium cellulolyticum (strain ATCC 35319 / DSM 5812 / JCM 6584 / H10)</name>
    <name type="common">Clostridium cellulolyticum</name>
    <dbReference type="NCBI Taxonomy" id="394503"/>
    <lineage>
        <taxon>Bacteria</taxon>
        <taxon>Bacillati</taxon>
        <taxon>Bacillota</taxon>
        <taxon>Clostridia</taxon>
        <taxon>Eubacteriales</taxon>
        <taxon>Oscillospiraceae</taxon>
        <taxon>Ruminiclostridium</taxon>
    </lineage>
</organism>
<name>B8I6L4_RUMCH</name>
<comment type="catalytic activity">
    <reaction evidence="9">
        <text>L-aspartate + ATP = 4-phospho-L-aspartate + ADP</text>
        <dbReference type="Rhea" id="RHEA:23776"/>
        <dbReference type="ChEBI" id="CHEBI:29991"/>
        <dbReference type="ChEBI" id="CHEBI:30616"/>
        <dbReference type="ChEBI" id="CHEBI:57535"/>
        <dbReference type="ChEBI" id="CHEBI:456216"/>
        <dbReference type="EC" id="2.7.2.4"/>
    </reaction>
</comment>
<dbReference type="GO" id="GO:0009088">
    <property type="term" value="P:threonine biosynthetic process"/>
    <property type="evidence" value="ECO:0007669"/>
    <property type="project" value="UniProtKB-UniPathway"/>
</dbReference>
<proteinExistence type="inferred from homology"/>
<evidence type="ECO:0000256" key="7">
    <source>
        <dbReference type="ARBA" id="ARBA00022840"/>
    </source>
</evidence>
<evidence type="ECO:0000259" key="10">
    <source>
        <dbReference type="PROSITE" id="PS51671"/>
    </source>
</evidence>
<protein>
    <recommendedName>
        <fullName evidence="4">aspartate kinase</fullName>
        <ecNumber evidence="4">2.7.2.4</ecNumber>
    </recommendedName>
</protein>
<evidence type="ECO:0000313" key="11">
    <source>
        <dbReference type="EMBL" id="ACL74906.1"/>
    </source>
</evidence>
<dbReference type="InterPro" id="IPR054352">
    <property type="entry name" value="ACT_Aspartokinase"/>
</dbReference>